<accession>A0ABQ7VHG7</accession>
<evidence type="ECO:0000256" key="1">
    <source>
        <dbReference type="ARBA" id="ARBA00012815"/>
    </source>
</evidence>
<name>A0ABQ7VHG7_SOLTU</name>
<reference evidence="4 5" key="1">
    <citation type="journal article" date="2021" name="bioRxiv">
        <title>Chromosome-scale and haplotype-resolved genome assembly of a tetraploid potato cultivar.</title>
        <authorList>
            <person name="Sun H."/>
            <person name="Jiao W.-B."/>
            <person name="Krause K."/>
            <person name="Campoy J.A."/>
            <person name="Goel M."/>
            <person name="Folz-Donahue K."/>
            <person name="Kukat C."/>
            <person name="Huettel B."/>
            <person name="Schneeberger K."/>
        </authorList>
    </citation>
    <scope>NUCLEOTIDE SEQUENCE [LARGE SCALE GENOMIC DNA]</scope>
    <source>
        <strain evidence="4">SolTubOtavaFocal</strain>
        <tissue evidence="4">Leaves</tissue>
    </source>
</reference>
<dbReference type="Proteomes" id="UP000826656">
    <property type="component" value="Unassembled WGS sequence"/>
</dbReference>
<proteinExistence type="predicted"/>
<dbReference type="Gene3D" id="3.30.930.10">
    <property type="entry name" value="Bira Bifunctional Protein, Domain 2"/>
    <property type="match status" value="1"/>
</dbReference>
<organism evidence="4 5">
    <name type="scientific">Solanum tuberosum</name>
    <name type="common">Potato</name>
    <dbReference type="NCBI Taxonomy" id="4113"/>
    <lineage>
        <taxon>Eukaryota</taxon>
        <taxon>Viridiplantae</taxon>
        <taxon>Streptophyta</taxon>
        <taxon>Embryophyta</taxon>
        <taxon>Tracheophyta</taxon>
        <taxon>Spermatophyta</taxon>
        <taxon>Magnoliopsida</taxon>
        <taxon>eudicotyledons</taxon>
        <taxon>Gunneridae</taxon>
        <taxon>Pentapetalae</taxon>
        <taxon>asterids</taxon>
        <taxon>lamiids</taxon>
        <taxon>Solanales</taxon>
        <taxon>Solanaceae</taxon>
        <taxon>Solanoideae</taxon>
        <taxon>Solaneae</taxon>
        <taxon>Solanum</taxon>
    </lineage>
</organism>
<dbReference type="SUPFAM" id="SSF55681">
    <property type="entry name" value="Class II aaRS and biotin synthetases"/>
    <property type="match status" value="1"/>
</dbReference>
<dbReference type="Pfam" id="PF00587">
    <property type="entry name" value="tRNA-synt_2b"/>
    <property type="match status" value="1"/>
</dbReference>
<sequence length="125" mass="14714">MNNEFFGKLYCFEDRGNRRVALRPELTPSLARLVIQKGKSVSLPLKWFAIGQCWRYERMTRGRRREHYQWNMDIIGVPDVTVVRDLSGQWNELRTMRFPVQIPAEAKLLGDFFLSSKALVDRINP</sequence>
<evidence type="ECO:0000256" key="2">
    <source>
        <dbReference type="ARBA" id="ARBA00047639"/>
    </source>
</evidence>
<protein>
    <recommendedName>
        <fullName evidence="1">histidine--tRNA ligase</fullName>
        <ecNumber evidence="1">6.1.1.21</ecNumber>
    </recommendedName>
</protein>
<dbReference type="EMBL" id="JAIVGD010000013">
    <property type="protein sequence ID" value="KAH0763029.1"/>
    <property type="molecule type" value="Genomic_DNA"/>
</dbReference>
<evidence type="ECO:0000313" key="4">
    <source>
        <dbReference type="EMBL" id="KAH0763029.1"/>
    </source>
</evidence>
<dbReference type="PANTHER" id="PTHR43707">
    <property type="entry name" value="HISTIDYL-TRNA SYNTHETASE"/>
    <property type="match status" value="1"/>
</dbReference>
<dbReference type="PANTHER" id="PTHR43707:SF1">
    <property type="entry name" value="HISTIDINE--TRNA LIGASE, MITOCHONDRIAL-RELATED"/>
    <property type="match status" value="1"/>
</dbReference>
<keyword evidence="5" id="KW-1185">Reference proteome</keyword>
<evidence type="ECO:0000313" key="5">
    <source>
        <dbReference type="Proteomes" id="UP000826656"/>
    </source>
</evidence>
<comment type="catalytic activity">
    <reaction evidence="2">
        <text>tRNA(His) + L-histidine + ATP = L-histidyl-tRNA(His) + AMP + diphosphate + H(+)</text>
        <dbReference type="Rhea" id="RHEA:17313"/>
        <dbReference type="Rhea" id="RHEA-COMP:9665"/>
        <dbReference type="Rhea" id="RHEA-COMP:9689"/>
        <dbReference type="ChEBI" id="CHEBI:15378"/>
        <dbReference type="ChEBI" id="CHEBI:30616"/>
        <dbReference type="ChEBI" id="CHEBI:33019"/>
        <dbReference type="ChEBI" id="CHEBI:57595"/>
        <dbReference type="ChEBI" id="CHEBI:78442"/>
        <dbReference type="ChEBI" id="CHEBI:78527"/>
        <dbReference type="ChEBI" id="CHEBI:456215"/>
        <dbReference type="EC" id="6.1.1.21"/>
    </reaction>
</comment>
<dbReference type="InterPro" id="IPR004516">
    <property type="entry name" value="HisRS/HisZ"/>
</dbReference>
<dbReference type="EC" id="6.1.1.21" evidence="1"/>
<comment type="caution">
    <text evidence="4">The sequence shown here is derived from an EMBL/GenBank/DDBJ whole genome shotgun (WGS) entry which is preliminary data.</text>
</comment>
<gene>
    <name evidence="4" type="ORF">KY290_019102</name>
</gene>
<feature type="domain" description="Aminoacyl-tRNA synthetase class II (G/ P/ S/T)" evidence="3">
    <location>
        <begin position="10"/>
        <end position="86"/>
    </location>
</feature>
<dbReference type="InterPro" id="IPR002314">
    <property type="entry name" value="aa-tRNA-synt_IIb"/>
</dbReference>
<dbReference type="InterPro" id="IPR045864">
    <property type="entry name" value="aa-tRNA-synth_II/BPL/LPL"/>
</dbReference>
<evidence type="ECO:0000259" key="3">
    <source>
        <dbReference type="Pfam" id="PF00587"/>
    </source>
</evidence>